<dbReference type="RefSeq" id="WP_350930940.1">
    <property type="nucleotide sequence ID" value="NZ_CP157762.1"/>
</dbReference>
<dbReference type="PANTHER" id="PTHR33428:SF14">
    <property type="entry name" value="CARBOXYLESTERASE TYPE B DOMAIN-CONTAINING PROTEIN"/>
    <property type="match status" value="1"/>
</dbReference>
<dbReference type="PANTHER" id="PTHR33428">
    <property type="entry name" value="CHLOROPHYLLASE-2, CHLOROPLASTIC"/>
    <property type="match status" value="1"/>
</dbReference>
<feature type="signal peptide" evidence="1">
    <location>
        <begin position="1"/>
        <end position="23"/>
    </location>
</feature>
<proteinExistence type="predicted"/>
<keyword evidence="4" id="KW-0378">Hydrolase</keyword>
<dbReference type="InterPro" id="IPR041127">
    <property type="entry name" value="PET_hydrolase/cutinase-like"/>
</dbReference>
<dbReference type="Gene3D" id="3.40.50.1820">
    <property type="entry name" value="alpha/beta hydrolase"/>
    <property type="match status" value="1"/>
</dbReference>
<name>A0AAU8H6A4_9ACTN</name>
<dbReference type="AlphaFoldDB" id="A0AAU8H6A4"/>
<feature type="chain" id="PRO_5043289200" evidence="1">
    <location>
        <begin position="24"/>
        <end position="311"/>
    </location>
</feature>
<sequence length="311" mass="31823">MLRKLIVAAAAALALVPPASAQAAPAGTTAGPAGAVAADPSAPGAHPAGYVDTTVSAAGRSFSARIYYPASTAGSGQPVAAGRFPVIAFGHGFLQGVSKYQSTMSHLATWGFIVVAPTSQGGFSPDHSAFADDLNAALTWTVTQDTTSGSRFAGHVDGNRLGLSGHSMGGGASILAAARNPKVVTVANLAAAETNPSAKTAAATLTVPVRLIAGDRDGIAPVADHQRPIYTAKPAAKQLRIIKGGFHCGFLDSTSFFCDSGSISRATQLTLSRRLLTEWFLRYLAGDTTYDDAVWGAPAQNDPQVTFEGVR</sequence>
<dbReference type="InterPro" id="IPR029058">
    <property type="entry name" value="AB_hydrolase_fold"/>
</dbReference>
<protein>
    <submittedName>
        <fullName evidence="4">Dienelactone hydrolase family protein</fullName>
    </submittedName>
</protein>
<reference evidence="3" key="1">
    <citation type="submission" date="2024-01" db="EMBL/GenBank/DDBJ databases">
        <title>The genome sequence of Micromonospora mangrovi CCTCC AA 2012012.</title>
        <authorList>
            <person name="Gao J."/>
        </authorList>
    </citation>
    <scope>NUCLEOTIDE SEQUENCE</scope>
    <source>
        <strain evidence="3">CCTCC AA 2012012</strain>
    </source>
</reference>
<dbReference type="EMBL" id="CP159342">
    <property type="protein sequence ID" value="XCH72100.1"/>
    <property type="molecule type" value="Genomic_DNA"/>
</dbReference>
<keyword evidence="1" id="KW-0732">Signal</keyword>
<evidence type="ECO:0000256" key="1">
    <source>
        <dbReference type="SAM" id="SignalP"/>
    </source>
</evidence>
<evidence type="ECO:0000259" key="2">
    <source>
        <dbReference type="Pfam" id="PF12740"/>
    </source>
</evidence>
<dbReference type="EMBL" id="CP157762">
    <property type="protein sequence ID" value="XBP91402.1"/>
    <property type="molecule type" value="Genomic_DNA"/>
</dbReference>
<accession>A0AAU8H6A4</accession>
<evidence type="ECO:0000313" key="3">
    <source>
        <dbReference type="EMBL" id="XBP91402.1"/>
    </source>
</evidence>
<feature type="domain" description="PET hydrolase/cutinase-like" evidence="2">
    <location>
        <begin position="30"/>
        <end position="301"/>
    </location>
</feature>
<evidence type="ECO:0000313" key="4">
    <source>
        <dbReference type="EMBL" id="XCH72100.1"/>
    </source>
</evidence>
<dbReference type="SUPFAM" id="SSF53474">
    <property type="entry name" value="alpha/beta-Hydrolases"/>
    <property type="match status" value="1"/>
</dbReference>
<dbReference type="Pfam" id="PF12740">
    <property type="entry name" value="PETase"/>
    <property type="match status" value="1"/>
</dbReference>
<gene>
    <name evidence="4" type="ORF">ABUL08_17275</name>
    <name evidence="3" type="ORF">VK199_17210</name>
</gene>
<reference evidence="4" key="2">
    <citation type="submission" date="2024-06" db="EMBL/GenBank/DDBJ databases">
        <title>Micromonospora mangrovi CCTCC AA 2012012 genome sequences.</title>
        <authorList>
            <person name="Gao J."/>
        </authorList>
    </citation>
    <scope>NUCLEOTIDE SEQUENCE</scope>
    <source>
        <strain evidence="4">CCTCC AA 2012012</strain>
    </source>
</reference>
<organism evidence="4">
    <name type="scientific">Micromonospora sp. CCTCC AA 2012012</name>
    <dbReference type="NCBI Taxonomy" id="3111921"/>
    <lineage>
        <taxon>Bacteria</taxon>
        <taxon>Bacillati</taxon>
        <taxon>Actinomycetota</taxon>
        <taxon>Actinomycetes</taxon>
        <taxon>Micromonosporales</taxon>
        <taxon>Micromonosporaceae</taxon>
        <taxon>Micromonospora</taxon>
    </lineage>
</organism>
<dbReference type="GO" id="GO:0016787">
    <property type="term" value="F:hydrolase activity"/>
    <property type="evidence" value="ECO:0007669"/>
    <property type="project" value="UniProtKB-KW"/>
</dbReference>